<feature type="compositionally biased region" description="Basic and acidic residues" evidence="16">
    <location>
        <begin position="568"/>
        <end position="579"/>
    </location>
</feature>
<evidence type="ECO:0000256" key="16">
    <source>
        <dbReference type="SAM" id="MobiDB-lite"/>
    </source>
</evidence>
<dbReference type="GO" id="GO:0006897">
    <property type="term" value="P:endocytosis"/>
    <property type="evidence" value="ECO:0007669"/>
    <property type="project" value="UniProtKB-KW"/>
</dbReference>
<dbReference type="GO" id="GO:0030674">
    <property type="term" value="F:protein-macromolecule adaptor activity"/>
    <property type="evidence" value="ECO:0007669"/>
    <property type="project" value="InterPro"/>
</dbReference>
<dbReference type="PRINTS" id="PR00452">
    <property type="entry name" value="SH3DOMAIN"/>
</dbReference>
<keyword evidence="12" id="KW-0472">Membrane</keyword>
<dbReference type="Pfam" id="PF03983">
    <property type="entry name" value="SHD1"/>
    <property type="match status" value="1"/>
</dbReference>
<keyword evidence="6 15" id="KW-0728">SH3 domain</keyword>
<dbReference type="Pfam" id="PF24081">
    <property type="entry name" value="PH_SLA1"/>
    <property type="match status" value="1"/>
</dbReference>
<sequence>MGFLGVYKAIYDYAPQSEGELQLTEGDVLYVIEKSTDDDWWKAKKKADAEDDDEPVGLIPNNYVEEVEPVGHARSLYEYTRQTDEELSFPEEAQLQVFDATDEDWILVAYQGEFGFAPANYIEMVDGANESARVPPPPSLPSRPPAPTVQDDNGPASPPLPPRQVSFADDVAPPSPEAPAGPAAALAGVMAGRSAVRASPPSPIHAPSRQQYSESEEEPSPALPNRPRHQSVNSNDDSLASPPPRTSSRHYDAESSSQVARIAPGGFHMYNINEMVSVMGKKKKMPTTLGVNLKTGIILIAPEHAQDGPSLEWTADKMTHYSREGKHVFMELVKPSKSIDFHAGAKDTAEEIVSALGELSGAVRAEGLREVIAAGTGHIQKKGLVLYDFMAQGDDEVTVAVGDDVLIIDDTKSEEWWLVRRVKNGKEGVVPSSYVEVTETVKTPTTPTASSSSGINAGKSHVAQNRLEEQRLTREAMKKDPTGDSGSRGDNSRHESSRSSSSKSKPDPKKVRAWTDRSKSFSVEAQFLGLKDGKINLHKMNGVKIAVPVAKMSVEDIEYVEQVTGKSLDEDRPLSDVKRAAKSNRPSGSSSSSRQQQARVGASIEAPKSDYDWFQFFLSCEVALGLCERYAQAFVKDSMDESVLPDVDASVLRNLGLREGDILKVMRHLDKKFGRDGSKKKSSEDSESGGGLFSGPGGTLRNNTRKGRPAPATQTSDVVDPKAFSQNKDDSVDSSGASSPVASRPKASESAANGSSGFDDDAWDVKPSKQPEAPARPAQASPEPKTQAAPAPTQPPTQSLQELSLLSQPLEPTKAPPPALTQPPAQPQAALQPQQTQAQPQGATPSFFTGVAQQITGMQPMQTGSTAPAQPLGLGLGPRARPTPPQMTGAGLIAPPPGRALSAPQSAQPSAFNLPPMQPQTTGIAPPGQSLNDLTQQRMLLMMQQQQQNMGMFQPQQTGMSFNPGMMQQPTGFQPNQFVQPNMTGMPQMQQMQQGAFQQPQGQFSPINNQPTGFQGGFGQPQPQQQFPQQTGINTFLPQALEPDRTGMHQQQPMQPMQPQPTGAGFGGFTRVGGGSYSNGTSQSPPPQLQPLQPQQTGPAPPVRFGVPEKLAPQATGRRANLSAATPDNPFGF</sequence>
<feature type="compositionally biased region" description="Low complexity" evidence="16">
    <location>
        <begin position="786"/>
        <end position="813"/>
    </location>
</feature>
<dbReference type="CDD" id="cd11775">
    <property type="entry name" value="SH3_Sla1p_3"/>
    <property type="match status" value="1"/>
</dbReference>
<evidence type="ECO:0000256" key="3">
    <source>
        <dbReference type="ARBA" id="ARBA00004413"/>
    </source>
</evidence>
<dbReference type="GO" id="GO:0043130">
    <property type="term" value="F:ubiquitin binding"/>
    <property type="evidence" value="ECO:0007669"/>
    <property type="project" value="InterPro"/>
</dbReference>
<evidence type="ECO:0000256" key="1">
    <source>
        <dbReference type="ARBA" id="ARBA00004125"/>
    </source>
</evidence>
<keyword evidence="7" id="KW-1003">Cell membrane</keyword>
<feature type="region of interest" description="Disordered" evidence="16">
    <location>
        <begin position="1007"/>
        <end position="1028"/>
    </location>
</feature>
<keyword evidence="8" id="KW-0963">Cytoplasm</keyword>
<comment type="subcellular location">
    <subcellularLocation>
        <location evidence="3">Cell membrane</location>
        <topology evidence="3">Peripheral membrane protein</topology>
        <orientation evidence="3">Cytoplasmic side</orientation>
    </subcellularLocation>
    <subcellularLocation>
        <location evidence="2">Cytoplasm</location>
        <location evidence="2">Cytoskeleton</location>
        <location evidence="2">Actin patch</location>
    </subcellularLocation>
    <subcellularLocation>
        <location evidence="1">Endosome membrane</location>
        <topology evidence="1">Peripheral membrane protein</topology>
        <orientation evidence="1">Cytoplasmic side</orientation>
    </subcellularLocation>
</comment>
<dbReference type="CDD" id="cd11773">
    <property type="entry name" value="SH3_Sla1p_1"/>
    <property type="match status" value="1"/>
</dbReference>
<dbReference type="Gene3D" id="2.30.30.700">
    <property type="entry name" value="SLA1 homology domain 1"/>
    <property type="match status" value="1"/>
</dbReference>
<dbReference type="Pfam" id="PF00018">
    <property type="entry name" value="SH3_1"/>
    <property type="match status" value="3"/>
</dbReference>
<feature type="region of interest" description="Disordered" evidence="16">
    <location>
        <begin position="441"/>
        <end position="515"/>
    </location>
</feature>
<dbReference type="PROSITE" id="PS50002">
    <property type="entry name" value="SH3"/>
    <property type="match status" value="2"/>
</dbReference>
<evidence type="ECO:0000256" key="12">
    <source>
        <dbReference type="ARBA" id="ARBA00023136"/>
    </source>
</evidence>
<dbReference type="InterPro" id="IPR035800">
    <property type="entry name" value="Sla1_SH3_1"/>
</dbReference>
<dbReference type="AlphaFoldDB" id="A0A136J4Y9"/>
<evidence type="ECO:0000256" key="9">
    <source>
        <dbReference type="ARBA" id="ARBA00022583"/>
    </source>
</evidence>
<keyword evidence="11" id="KW-0967">Endosome</keyword>
<keyword evidence="14" id="KW-0206">Cytoskeleton</keyword>
<keyword evidence="10" id="KW-0677">Repeat</keyword>
<feature type="compositionally biased region" description="Low complexity" evidence="16">
    <location>
        <begin position="587"/>
        <end position="601"/>
    </location>
</feature>
<dbReference type="SUPFAM" id="SSF50044">
    <property type="entry name" value="SH3-domain"/>
    <property type="match status" value="3"/>
</dbReference>
<dbReference type="Proteomes" id="UP000070501">
    <property type="component" value="Unassembled WGS sequence"/>
</dbReference>
<dbReference type="GO" id="GO:0042802">
    <property type="term" value="F:identical protein binding"/>
    <property type="evidence" value="ECO:0007669"/>
    <property type="project" value="InterPro"/>
</dbReference>
<evidence type="ECO:0000259" key="17">
    <source>
        <dbReference type="PROSITE" id="PS50002"/>
    </source>
</evidence>
<feature type="compositionally biased region" description="Low complexity" evidence="16">
    <location>
        <begin position="827"/>
        <end position="845"/>
    </location>
</feature>
<evidence type="ECO:0000256" key="14">
    <source>
        <dbReference type="ARBA" id="ARBA00023212"/>
    </source>
</evidence>
<dbReference type="Gene3D" id="1.10.150.50">
    <property type="entry name" value="Transcription Factor, Ets-1"/>
    <property type="match status" value="1"/>
</dbReference>
<dbReference type="STRING" id="196109.A0A136J4Y9"/>
<evidence type="ECO:0000313" key="18">
    <source>
        <dbReference type="EMBL" id="KXJ92149.1"/>
    </source>
</evidence>
<dbReference type="InterPro" id="IPR007131">
    <property type="entry name" value="SHD1"/>
</dbReference>
<feature type="compositionally biased region" description="Pro residues" evidence="16">
    <location>
        <begin position="814"/>
        <end position="826"/>
    </location>
</feature>
<dbReference type="PANTHER" id="PTHR15735:SF19">
    <property type="entry name" value="ACTIN CYTOSKELETON-REGULATORY COMPLEX PROTEIN SLA1"/>
    <property type="match status" value="1"/>
</dbReference>
<reference evidence="19" key="1">
    <citation type="submission" date="2016-02" db="EMBL/GenBank/DDBJ databases">
        <title>Draft genome sequence of Microdochium bolleyi, a fungal endophyte of beachgrass.</title>
        <authorList>
            <consortium name="DOE Joint Genome Institute"/>
            <person name="David A.S."/>
            <person name="May G."/>
            <person name="Haridas S."/>
            <person name="Lim J."/>
            <person name="Wang M."/>
            <person name="Labutti K."/>
            <person name="Lipzen A."/>
            <person name="Barry K."/>
            <person name="Grigoriev I.V."/>
        </authorList>
    </citation>
    <scope>NUCLEOTIDE SEQUENCE [LARGE SCALE GENOMIC DNA]</scope>
    <source>
        <strain evidence="19">J235TASD1</strain>
    </source>
</reference>
<dbReference type="GO" id="GO:0003779">
    <property type="term" value="F:actin binding"/>
    <property type="evidence" value="ECO:0007669"/>
    <property type="project" value="UniProtKB-KW"/>
</dbReference>
<feature type="domain" description="SH3" evidence="17">
    <location>
        <begin position="378"/>
        <end position="440"/>
    </location>
</feature>
<dbReference type="InterPro" id="IPR013761">
    <property type="entry name" value="SAM/pointed_sf"/>
</dbReference>
<evidence type="ECO:0000256" key="4">
    <source>
        <dbReference type="ARBA" id="ARBA00007948"/>
    </source>
</evidence>
<feature type="compositionally biased region" description="Gly residues" evidence="16">
    <location>
        <begin position="1064"/>
        <end position="1077"/>
    </location>
</feature>
<dbReference type="OrthoDB" id="26539at2759"/>
<protein>
    <recommendedName>
        <fullName evidence="5">Actin cytoskeleton-regulatory complex protein SLA1</fullName>
    </recommendedName>
</protein>
<evidence type="ECO:0000256" key="2">
    <source>
        <dbReference type="ARBA" id="ARBA00004134"/>
    </source>
</evidence>
<comment type="similarity">
    <text evidence="4">Belongs to the SLA1 family.</text>
</comment>
<feature type="region of interest" description="Disordered" evidence="16">
    <location>
        <begin position="129"/>
        <end position="257"/>
    </location>
</feature>
<feature type="compositionally biased region" description="Basic and acidic residues" evidence="16">
    <location>
        <begin position="466"/>
        <end position="482"/>
    </location>
</feature>
<gene>
    <name evidence="18" type="ORF">Micbo1qcDRAFT_59875</name>
</gene>
<feature type="compositionally biased region" description="Basic and acidic residues" evidence="16">
    <location>
        <begin position="673"/>
        <end position="684"/>
    </location>
</feature>
<evidence type="ECO:0000256" key="6">
    <source>
        <dbReference type="ARBA" id="ARBA00022443"/>
    </source>
</evidence>
<feature type="region of interest" description="Disordered" evidence="16">
    <location>
        <begin position="860"/>
        <end position="881"/>
    </location>
</feature>
<dbReference type="PANTHER" id="PTHR15735">
    <property type="entry name" value="FCH AND DOUBLE SH3 DOMAINS PROTEIN"/>
    <property type="match status" value="1"/>
</dbReference>
<evidence type="ECO:0000256" key="15">
    <source>
        <dbReference type="PROSITE-ProRule" id="PRU00192"/>
    </source>
</evidence>
<dbReference type="GO" id="GO:0005886">
    <property type="term" value="C:plasma membrane"/>
    <property type="evidence" value="ECO:0007669"/>
    <property type="project" value="UniProtKB-SubCell"/>
</dbReference>
<feature type="domain" description="SH3" evidence="17">
    <location>
        <begin position="2"/>
        <end position="69"/>
    </location>
</feature>
<accession>A0A136J4Y9</accession>
<dbReference type="InterPro" id="IPR035821">
    <property type="entry name" value="Sla1_SH3_3"/>
</dbReference>
<dbReference type="InterPro" id="IPR001452">
    <property type="entry name" value="SH3_domain"/>
</dbReference>
<dbReference type="InterPro" id="IPR056996">
    <property type="entry name" value="PH_SLA1"/>
</dbReference>
<proteinExistence type="inferred from homology"/>
<keyword evidence="9" id="KW-0254">Endocytosis</keyword>
<feature type="compositionally biased region" description="Low complexity" evidence="16">
    <location>
        <begin position="180"/>
        <end position="192"/>
    </location>
</feature>
<keyword evidence="13" id="KW-0009">Actin-binding</keyword>
<dbReference type="GO" id="GO:0030479">
    <property type="term" value="C:actin cortical patch"/>
    <property type="evidence" value="ECO:0007669"/>
    <property type="project" value="UniProtKB-SubCell"/>
</dbReference>
<dbReference type="InParanoid" id="A0A136J4Y9"/>
<name>A0A136J4Y9_9PEZI</name>
<evidence type="ECO:0000256" key="10">
    <source>
        <dbReference type="ARBA" id="ARBA00022737"/>
    </source>
</evidence>
<dbReference type="InterPro" id="IPR036028">
    <property type="entry name" value="SH3-like_dom_sf"/>
</dbReference>
<evidence type="ECO:0000313" key="19">
    <source>
        <dbReference type="Proteomes" id="UP000070501"/>
    </source>
</evidence>
<evidence type="ECO:0000256" key="5">
    <source>
        <dbReference type="ARBA" id="ARBA00020357"/>
    </source>
</evidence>
<organism evidence="18 19">
    <name type="scientific">Microdochium bolleyi</name>
    <dbReference type="NCBI Taxonomy" id="196109"/>
    <lineage>
        <taxon>Eukaryota</taxon>
        <taxon>Fungi</taxon>
        <taxon>Dikarya</taxon>
        <taxon>Ascomycota</taxon>
        <taxon>Pezizomycotina</taxon>
        <taxon>Sordariomycetes</taxon>
        <taxon>Xylariomycetidae</taxon>
        <taxon>Xylariales</taxon>
        <taxon>Microdochiaceae</taxon>
        <taxon>Microdochium</taxon>
    </lineage>
</organism>
<evidence type="ECO:0000256" key="13">
    <source>
        <dbReference type="ARBA" id="ARBA00023203"/>
    </source>
</evidence>
<dbReference type="FunCoup" id="A0A136J4Y9">
    <property type="interactions" value="128"/>
</dbReference>
<evidence type="ECO:0000256" key="8">
    <source>
        <dbReference type="ARBA" id="ARBA00022490"/>
    </source>
</evidence>
<feature type="compositionally biased region" description="Basic and acidic residues" evidence="16">
    <location>
        <begin position="504"/>
        <end position="515"/>
    </location>
</feature>
<evidence type="ECO:0000256" key="11">
    <source>
        <dbReference type="ARBA" id="ARBA00022753"/>
    </source>
</evidence>
<keyword evidence="19" id="KW-1185">Reference proteome</keyword>
<dbReference type="Gene3D" id="2.30.30.40">
    <property type="entry name" value="SH3 Domains"/>
    <property type="match status" value="3"/>
</dbReference>
<feature type="compositionally biased region" description="Pro residues" evidence="16">
    <location>
        <begin position="134"/>
        <end position="147"/>
    </location>
</feature>
<dbReference type="EMBL" id="KQ964249">
    <property type="protein sequence ID" value="KXJ92149.1"/>
    <property type="molecule type" value="Genomic_DNA"/>
</dbReference>
<dbReference type="GO" id="GO:0010008">
    <property type="term" value="C:endosome membrane"/>
    <property type="evidence" value="ECO:0007669"/>
    <property type="project" value="UniProtKB-SubCell"/>
</dbReference>
<feature type="region of interest" description="Disordered" evidence="16">
    <location>
        <begin position="568"/>
        <end position="601"/>
    </location>
</feature>
<evidence type="ECO:0000256" key="7">
    <source>
        <dbReference type="ARBA" id="ARBA00022475"/>
    </source>
</evidence>
<feature type="compositionally biased region" description="Low complexity" evidence="16">
    <location>
        <begin position="1050"/>
        <end position="1063"/>
    </location>
</feature>
<feature type="region of interest" description="Disordered" evidence="16">
    <location>
        <begin position="673"/>
        <end position="845"/>
    </location>
</feature>
<dbReference type="SMART" id="SM00326">
    <property type="entry name" value="SH3"/>
    <property type="match status" value="3"/>
</dbReference>
<feature type="region of interest" description="Disordered" evidence="16">
    <location>
        <begin position="1046"/>
        <end position="1133"/>
    </location>
</feature>
<feature type="compositionally biased region" description="Gly residues" evidence="16">
    <location>
        <begin position="688"/>
        <end position="698"/>
    </location>
</feature>